<evidence type="ECO:0000256" key="2">
    <source>
        <dbReference type="ARBA" id="ARBA00016956"/>
    </source>
</evidence>
<dbReference type="RefSeq" id="WP_340342528.1">
    <property type="nucleotide sequence ID" value="NZ_JBBKZT010000005.1"/>
</dbReference>
<accession>A0ABU8WKL3</accession>
<protein>
    <recommendedName>
        <fullName evidence="2 5">Elongation factor Ts</fullName>
        <shortName evidence="5">EF-Ts</shortName>
    </recommendedName>
</protein>
<dbReference type="EMBL" id="JBBKZT010000005">
    <property type="protein sequence ID" value="MEJ8847385.1"/>
    <property type="molecule type" value="Genomic_DNA"/>
</dbReference>
<dbReference type="InterPro" id="IPR009060">
    <property type="entry name" value="UBA-like_sf"/>
</dbReference>
<dbReference type="Gene3D" id="1.10.286.20">
    <property type="match status" value="1"/>
</dbReference>
<comment type="caution">
    <text evidence="10">The sequence shown here is derived from an EMBL/GenBank/DDBJ whole genome shotgun (WGS) entry which is preliminary data.</text>
</comment>
<comment type="similarity">
    <text evidence="1 5 6">Belongs to the EF-Ts family.</text>
</comment>
<dbReference type="PROSITE" id="PS01127">
    <property type="entry name" value="EF_TS_2"/>
    <property type="match status" value="1"/>
</dbReference>
<dbReference type="PANTHER" id="PTHR11741:SF0">
    <property type="entry name" value="ELONGATION FACTOR TS, MITOCHONDRIAL"/>
    <property type="match status" value="1"/>
</dbReference>
<dbReference type="InterPro" id="IPR018101">
    <property type="entry name" value="Transl_elong_Ts_CS"/>
</dbReference>
<proteinExistence type="inferred from homology"/>
<evidence type="ECO:0000256" key="4">
    <source>
        <dbReference type="ARBA" id="ARBA00022917"/>
    </source>
</evidence>
<evidence type="ECO:0000256" key="7">
    <source>
        <dbReference type="RuleBase" id="RU000643"/>
    </source>
</evidence>
<dbReference type="Proteomes" id="UP001385892">
    <property type="component" value="Unassembled WGS sequence"/>
</dbReference>
<comment type="subcellular location">
    <subcellularLocation>
        <location evidence="5 7">Cytoplasm</location>
    </subcellularLocation>
</comment>
<feature type="region of interest" description="Involved in Mg(2+) ion dislocation from EF-Tu" evidence="5">
    <location>
        <begin position="80"/>
        <end position="83"/>
    </location>
</feature>
<evidence type="ECO:0000256" key="5">
    <source>
        <dbReference type="HAMAP-Rule" id="MF_00050"/>
    </source>
</evidence>
<keyword evidence="4 5" id="KW-0648">Protein biosynthesis</keyword>
<dbReference type="SUPFAM" id="SSF54713">
    <property type="entry name" value="Elongation factor Ts (EF-Ts), dimerisation domain"/>
    <property type="match status" value="2"/>
</dbReference>
<dbReference type="SUPFAM" id="SSF46934">
    <property type="entry name" value="UBA-like"/>
    <property type="match status" value="1"/>
</dbReference>
<evidence type="ECO:0000313" key="11">
    <source>
        <dbReference type="Proteomes" id="UP001385892"/>
    </source>
</evidence>
<keyword evidence="8" id="KW-0175">Coiled coil</keyword>
<keyword evidence="3 5" id="KW-0251">Elongation factor</keyword>
<comment type="function">
    <text evidence="5 6">Associates with the EF-Tu.GDP complex and induces the exchange of GDP to GTP. It remains bound to the aminoacyl-tRNA.EF-Tu.GTP complex up to the GTP hydrolysis stage on the ribosome.</text>
</comment>
<reference evidence="10 11" key="1">
    <citation type="submission" date="2024-03" db="EMBL/GenBank/DDBJ databases">
        <title>Novel species of the genus Variovorax.</title>
        <authorList>
            <person name="Liu Q."/>
            <person name="Xin Y.-H."/>
        </authorList>
    </citation>
    <scope>NUCLEOTIDE SEQUENCE [LARGE SCALE GENOMIC DNA]</scope>
    <source>
        <strain evidence="10 11">KACC 18900</strain>
    </source>
</reference>
<sequence>MAAITASMVGELRAKTDAPMMECKKALTEAEGNMEKAEELLRIKLGNKAGKASARVTAEGVVAAYVDGTVGGMIEINCETDFVTKNDAFLAMAKAAAELVAKHNPADVAALGALPYSQDSFGPTLEDVRKGLIGTIGENMSFRRFKQFNSGAKLASYLHGVRIGVLVEYEGDDTAAKDVAMHIAAMKPVALSTADVPADLIEKERAVAMGKAEEDRKVAEAAGKPAQSAEIVAKRVEGGVQKFLKEVSLHNQPFVKNDKQTVEQMLKSANTSIKGFTMYIVGEGIEKKVDDFAAEVAAQVAAAKGEKPAA</sequence>
<keyword evidence="11" id="KW-1185">Reference proteome</keyword>
<evidence type="ECO:0000256" key="6">
    <source>
        <dbReference type="RuleBase" id="RU000642"/>
    </source>
</evidence>
<dbReference type="InterPro" id="IPR001816">
    <property type="entry name" value="Transl_elong_EFTs/EF1B"/>
</dbReference>
<evidence type="ECO:0000256" key="3">
    <source>
        <dbReference type="ARBA" id="ARBA00022768"/>
    </source>
</evidence>
<feature type="domain" description="Translation elongation factor EFTs/EF1B dimerisation" evidence="9">
    <location>
        <begin position="73"/>
        <end position="283"/>
    </location>
</feature>
<dbReference type="Gene3D" id="3.30.479.20">
    <property type="entry name" value="Elongation factor Ts, dimerisation domain"/>
    <property type="match status" value="2"/>
</dbReference>
<evidence type="ECO:0000256" key="1">
    <source>
        <dbReference type="ARBA" id="ARBA00005532"/>
    </source>
</evidence>
<keyword evidence="5" id="KW-0963">Cytoplasm</keyword>
<dbReference type="NCBIfam" id="TIGR00116">
    <property type="entry name" value="tsf"/>
    <property type="match status" value="1"/>
</dbReference>
<dbReference type="Gene3D" id="1.10.8.10">
    <property type="entry name" value="DNA helicase RuvA subunit, C-terminal domain"/>
    <property type="match status" value="1"/>
</dbReference>
<dbReference type="InterPro" id="IPR036402">
    <property type="entry name" value="EF-Ts_dimer_sf"/>
</dbReference>
<dbReference type="HAMAP" id="MF_00050">
    <property type="entry name" value="EF_Ts"/>
    <property type="match status" value="1"/>
</dbReference>
<evidence type="ECO:0000259" key="9">
    <source>
        <dbReference type="Pfam" id="PF00889"/>
    </source>
</evidence>
<evidence type="ECO:0000256" key="8">
    <source>
        <dbReference type="SAM" id="Coils"/>
    </source>
</evidence>
<organism evidence="10 11">
    <name type="scientific">Variovorax rhizosphaerae</name>
    <dbReference type="NCBI Taxonomy" id="1836200"/>
    <lineage>
        <taxon>Bacteria</taxon>
        <taxon>Pseudomonadati</taxon>
        <taxon>Pseudomonadota</taxon>
        <taxon>Betaproteobacteria</taxon>
        <taxon>Burkholderiales</taxon>
        <taxon>Comamonadaceae</taxon>
        <taxon>Variovorax</taxon>
    </lineage>
</organism>
<dbReference type="CDD" id="cd14275">
    <property type="entry name" value="UBA_EF-Ts"/>
    <property type="match status" value="1"/>
</dbReference>
<evidence type="ECO:0000313" key="10">
    <source>
        <dbReference type="EMBL" id="MEJ8847385.1"/>
    </source>
</evidence>
<dbReference type="InterPro" id="IPR014039">
    <property type="entry name" value="Transl_elong_EFTs/EF1B_dimer"/>
</dbReference>
<name>A0ABU8WKL3_9BURK</name>
<dbReference type="Pfam" id="PF00889">
    <property type="entry name" value="EF_TS"/>
    <property type="match status" value="1"/>
</dbReference>
<dbReference type="PANTHER" id="PTHR11741">
    <property type="entry name" value="ELONGATION FACTOR TS"/>
    <property type="match status" value="1"/>
</dbReference>
<gene>
    <name evidence="5 10" type="primary">tsf</name>
    <name evidence="10" type="ORF">WKW82_12060</name>
</gene>
<dbReference type="GO" id="GO:0003746">
    <property type="term" value="F:translation elongation factor activity"/>
    <property type="evidence" value="ECO:0007669"/>
    <property type="project" value="UniProtKB-KW"/>
</dbReference>
<feature type="coiled-coil region" evidence="8">
    <location>
        <begin position="20"/>
        <end position="47"/>
    </location>
</feature>